<keyword evidence="3" id="KW-1185">Reference proteome</keyword>
<gene>
    <name evidence="2" type="ORF">H6G24_06430</name>
</gene>
<dbReference type="Proteomes" id="UP000658514">
    <property type="component" value="Unassembled WGS sequence"/>
</dbReference>
<accession>A0ABR8A6T6</accession>
<keyword evidence="1" id="KW-0812">Transmembrane</keyword>
<organism evidence="2 3">
    <name type="scientific">Calothrix parietina FACHB-288</name>
    <dbReference type="NCBI Taxonomy" id="2692896"/>
    <lineage>
        <taxon>Bacteria</taxon>
        <taxon>Bacillati</taxon>
        <taxon>Cyanobacteriota</taxon>
        <taxon>Cyanophyceae</taxon>
        <taxon>Nostocales</taxon>
        <taxon>Calotrichaceae</taxon>
        <taxon>Calothrix</taxon>
    </lineage>
</organism>
<proteinExistence type="predicted"/>
<dbReference type="EMBL" id="JACJQH010000007">
    <property type="protein sequence ID" value="MBD2195135.1"/>
    <property type="molecule type" value="Genomic_DNA"/>
</dbReference>
<evidence type="ECO:0000313" key="2">
    <source>
        <dbReference type="EMBL" id="MBD2195135.1"/>
    </source>
</evidence>
<evidence type="ECO:0000313" key="3">
    <source>
        <dbReference type="Proteomes" id="UP000658514"/>
    </source>
</evidence>
<protein>
    <recommendedName>
        <fullName evidence="4">MacB-like periplasmic core domain-containing protein</fullName>
    </recommendedName>
</protein>
<evidence type="ECO:0008006" key="4">
    <source>
        <dbReference type="Google" id="ProtNLM"/>
    </source>
</evidence>
<reference evidence="2 3" key="1">
    <citation type="journal article" date="2020" name="ISME J.">
        <title>Comparative genomics reveals insights into cyanobacterial evolution and habitat adaptation.</title>
        <authorList>
            <person name="Chen M.Y."/>
            <person name="Teng W.K."/>
            <person name="Zhao L."/>
            <person name="Hu C.X."/>
            <person name="Zhou Y.K."/>
            <person name="Han B.P."/>
            <person name="Song L.R."/>
            <person name="Shu W.S."/>
        </authorList>
    </citation>
    <scope>NUCLEOTIDE SEQUENCE [LARGE SCALE GENOMIC DNA]</scope>
    <source>
        <strain evidence="2 3">FACHB-288</strain>
    </source>
</reference>
<name>A0ABR8A6T6_9CYAN</name>
<keyword evidence="1" id="KW-0472">Membrane</keyword>
<dbReference type="RefSeq" id="WP_190539045.1">
    <property type="nucleotide sequence ID" value="NZ_CAWPNO010000106.1"/>
</dbReference>
<sequence>MVRLLEKKKQTVNILTIFAIATFGLQVLLLLFLMMQGLNIRQLSLRKQPNFVQMVDGKPVDNTDNLARDPEGIRQFVSKTMTSIFNWSGTLPPQTIEEVGNPKPDLGILIKTPSGGSQKVTTSSWIGSFALSEDFRKGFLSQIAVMTPPEVFANNQEQVISGKLVIKRVYPPKEIEPGKWQVGMVADLIQTKKSDGKKLIVPFNKDILVRAVDYFDYPQVEQLTVLQRAIYAVRAEQLEIYEMRNLCLIDAYDNLQGANSNQCEIERKTGNFTR</sequence>
<comment type="caution">
    <text evidence="2">The sequence shown here is derived from an EMBL/GenBank/DDBJ whole genome shotgun (WGS) entry which is preliminary data.</text>
</comment>
<feature type="transmembrane region" description="Helical" evidence="1">
    <location>
        <begin position="12"/>
        <end position="35"/>
    </location>
</feature>
<evidence type="ECO:0000256" key="1">
    <source>
        <dbReference type="SAM" id="Phobius"/>
    </source>
</evidence>
<keyword evidence="1" id="KW-1133">Transmembrane helix</keyword>